<keyword evidence="2" id="KW-0963">Cytoplasm</keyword>
<name>A0A0K0F3U7_STRVS</name>
<comment type="similarity">
    <text evidence="12">Belongs to the IFT81 family.</text>
</comment>
<feature type="coiled-coil region" evidence="16">
    <location>
        <begin position="481"/>
        <end position="508"/>
    </location>
</feature>
<dbReference type="InterPro" id="IPR029600">
    <property type="entry name" value="IFT81"/>
</dbReference>
<dbReference type="GO" id="GO:0030992">
    <property type="term" value="C:intraciliary transport particle B"/>
    <property type="evidence" value="ECO:0007669"/>
    <property type="project" value="InterPro"/>
</dbReference>
<dbReference type="InterPro" id="IPR041146">
    <property type="entry name" value="IFT81_CH"/>
</dbReference>
<feature type="coiled-coil region" evidence="16">
    <location>
        <begin position="278"/>
        <end position="389"/>
    </location>
</feature>
<evidence type="ECO:0000256" key="5">
    <source>
        <dbReference type="ARBA" id="ARBA00022794"/>
    </source>
</evidence>
<evidence type="ECO:0000256" key="10">
    <source>
        <dbReference type="ARBA" id="ARBA00023212"/>
    </source>
</evidence>
<keyword evidence="8 16" id="KW-0175">Coiled coil</keyword>
<dbReference type="Proteomes" id="UP000035680">
    <property type="component" value="Unassembled WGS sequence"/>
</dbReference>
<keyword evidence="7" id="KW-0007">Acetylation</keyword>
<dbReference type="GO" id="GO:0060271">
    <property type="term" value="P:cilium assembly"/>
    <property type="evidence" value="ECO:0007669"/>
    <property type="project" value="InterPro"/>
</dbReference>
<evidence type="ECO:0000256" key="11">
    <source>
        <dbReference type="ARBA" id="ARBA00023273"/>
    </source>
</evidence>
<evidence type="ECO:0000256" key="4">
    <source>
        <dbReference type="ARBA" id="ARBA00022782"/>
    </source>
</evidence>
<evidence type="ECO:0000259" key="17">
    <source>
        <dbReference type="Pfam" id="PF18383"/>
    </source>
</evidence>
<feature type="coiled-coil region" evidence="16">
    <location>
        <begin position="168"/>
        <end position="202"/>
    </location>
</feature>
<dbReference type="WBParaSite" id="SVE_0348100.1">
    <property type="protein sequence ID" value="SVE_0348100.1"/>
    <property type="gene ID" value="SVE_0348100"/>
</dbReference>
<reference evidence="18" key="1">
    <citation type="submission" date="2014-07" db="EMBL/GenBank/DDBJ databases">
        <authorList>
            <person name="Martin A.A"/>
            <person name="De Silva N."/>
        </authorList>
    </citation>
    <scope>NUCLEOTIDE SEQUENCE</scope>
</reference>
<accession>A0A0K0F3U7</accession>
<dbReference type="Gene3D" id="1.10.418.70">
    <property type="entry name" value="Intraflagellar transport protein 81, N-terminal domain"/>
    <property type="match status" value="1"/>
</dbReference>
<keyword evidence="4" id="KW-0221">Differentiation</keyword>
<dbReference type="GO" id="GO:0007283">
    <property type="term" value="P:spermatogenesis"/>
    <property type="evidence" value="ECO:0007669"/>
    <property type="project" value="UniProtKB-KW"/>
</dbReference>
<evidence type="ECO:0000256" key="7">
    <source>
        <dbReference type="ARBA" id="ARBA00022990"/>
    </source>
</evidence>
<evidence type="ECO:0000256" key="8">
    <source>
        <dbReference type="ARBA" id="ARBA00023054"/>
    </source>
</evidence>
<evidence type="ECO:0000256" key="15">
    <source>
        <dbReference type="ARBA" id="ARBA00079903"/>
    </source>
</evidence>
<keyword evidence="5" id="KW-0970">Cilium biogenesis/degradation</keyword>
<protein>
    <recommendedName>
        <fullName evidence="14">Intraflagellar transport protein 81 homolog</fullName>
    </recommendedName>
    <alternativeName>
        <fullName evidence="15">Carnitine deficiency-associated protein expressed in ventricle 1</fullName>
    </alternativeName>
</protein>
<evidence type="ECO:0000256" key="12">
    <source>
        <dbReference type="ARBA" id="ARBA00043983"/>
    </source>
</evidence>
<comment type="function">
    <text evidence="13">Component of the intraflagellar transport (IFT) complex B: together with IFT74, forms a tubulin-binding module that specifically mediates transport of tubulin within the cilium. Binds tubulin via its CH (calponin-homology)-like region. Required for ciliogenesis. Required for proper regulation of SHH signaling. Plays an important role during spermatogenesis by modulating the assembly and elongation of the sperm flagella.</text>
</comment>
<keyword evidence="3" id="KW-0597">Phosphoprotein</keyword>
<feature type="domain" description="IFT81 calponin homology" evidence="17">
    <location>
        <begin position="4"/>
        <end position="127"/>
    </location>
</feature>
<dbReference type="GO" id="GO:0015631">
    <property type="term" value="F:tubulin binding"/>
    <property type="evidence" value="ECO:0007669"/>
    <property type="project" value="InterPro"/>
</dbReference>
<evidence type="ECO:0000256" key="13">
    <source>
        <dbReference type="ARBA" id="ARBA00055755"/>
    </source>
</evidence>
<dbReference type="InterPro" id="IPR043016">
    <property type="entry name" value="IFT81_N_sf"/>
</dbReference>
<keyword evidence="11" id="KW-0966">Cell projection</keyword>
<evidence type="ECO:0000313" key="18">
    <source>
        <dbReference type="Proteomes" id="UP000035680"/>
    </source>
</evidence>
<dbReference type="FunFam" id="1.10.418.70:FF:000001">
    <property type="entry name" value="Intraflagellar transport protein 81 homolog"/>
    <property type="match status" value="1"/>
</dbReference>
<evidence type="ECO:0000256" key="6">
    <source>
        <dbReference type="ARBA" id="ARBA00022871"/>
    </source>
</evidence>
<comment type="subcellular location">
    <subcellularLocation>
        <location evidence="1">Cytoplasm</location>
        <location evidence="1">Cytoskeleton</location>
        <location evidence="1">Cilium basal body</location>
    </subcellularLocation>
</comment>
<evidence type="ECO:0000256" key="9">
    <source>
        <dbReference type="ARBA" id="ARBA00023069"/>
    </source>
</evidence>
<evidence type="ECO:0000256" key="16">
    <source>
        <dbReference type="SAM" id="Coils"/>
    </source>
</evidence>
<dbReference type="GO" id="GO:0036064">
    <property type="term" value="C:ciliary basal body"/>
    <property type="evidence" value="ECO:0007669"/>
    <property type="project" value="TreeGrafter"/>
</dbReference>
<evidence type="ECO:0000256" key="3">
    <source>
        <dbReference type="ARBA" id="ARBA00022553"/>
    </source>
</evidence>
<evidence type="ECO:0000313" key="19">
    <source>
        <dbReference type="WBParaSite" id="SVE_0348100.1"/>
    </source>
</evidence>
<evidence type="ECO:0000256" key="1">
    <source>
        <dbReference type="ARBA" id="ARBA00004120"/>
    </source>
</evidence>
<dbReference type="GO" id="GO:0042073">
    <property type="term" value="P:intraciliary transport"/>
    <property type="evidence" value="ECO:0007669"/>
    <property type="project" value="InterPro"/>
</dbReference>
<keyword evidence="10" id="KW-0206">Cytoskeleton</keyword>
<dbReference type="AlphaFoldDB" id="A0A0K0F3U7"/>
<dbReference type="GO" id="GO:0030154">
    <property type="term" value="P:cell differentiation"/>
    <property type="evidence" value="ECO:0007669"/>
    <property type="project" value="UniProtKB-KW"/>
</dbReference>
<dbReference type="Pfam" id="PF18383">
    <property type="entry name" value="IFT81_CH"/>
    <property type="match status" value="1"/>
</dbReference>
<evidence type="ECO:0000256" key="2">
    <source>
        <dbReference type="ARBA" id="ARBA00022490"/>
    </source>
</evidence>
<dbReference type="STRING" id="75913.A0A0K0F3U7"/>
<keyword evidence="6" id="KW-0744">Spermatogenesis</keyword>
<reference evidence="19" key="2">
    <citation type="submission" date="2015-08" db="UniProtKB">
        <authorList>
            <consortium name="WormBaseParasite"/>
        </authorList>
    </citation>
    <scope>IDENTIFICATION</scope>
</reference>
<organism evidence="18 19">
    <name type="scientific">Strongyloides venezuelensis</name>
    <name type="common">Threadworm</name>
    <dbReference type="NCBI Taxonomy" id="75913"/>
    <lineage>
        <taxon>Eukaryota</taxon>
        <taxon>Metazoa</taxon>
        <taxon>Ecdysozoa</taxon>
        <taxon>Nematoda</taxon>
        <taxon>Chromadorea</taxon>
        <taxon>Rhabditida</taxon>
        <taxon>Tylenchina</taxon>
        <taxon>Panagrolaimomorpha</taxon>
        <taxon>Strongyloidoidea</taxon>
        <taxon>Strongyloididae</taxon>
        <taxon>Strongyloides</taxon>
    </lineage>
</organism>
<proteinExistence type="inferred from homology"/>
<evidence type="ECO:0000256" key="14">
    <source>
        <dbReference type="ARBA" id="ARBA00073058"/>
    </source>
</evidence>
<keyword evidence="18" id="KW-1185">Reference proteome</keyword>
<keyword evidence="9" id="KW-0969">Cilium</keyword>
<dbReference type="PANTHER" id="PTHR15614:SF2">
    <property type="entry name" value="INTRAFLAGELLAR TRANSPORT PROTEIN 81 HOMOLOG"/>
    <property type="match status" value="1"/>
</dbReference>
<dbReference type="PANTHER" id="PTHR15614">
    <property type="entry name" value="INTRAFLAGELLAR TRANSPORT PROTEIN 81 HOMOLOG"/>
    <property type="match status" value="1"/>
</dbReference>
<sequence length="627" mass="74102">MSVEHIRTLVNYLNNPPFSKNLNLISLDSLRHDKLLQLLSDVLQWITNNNFVDIRSESAEETALRIFNILRLIRFKAPKDLDELHEWRTGIIEGEKGFVYPILYWVFTNEEKIKERVYLSQYLTKVNIPPEFRDDEIIKLENEVSDVMEQFKDIHKAVKEVKGDSLLIQDIKNDLNTMNQEKEQLSRRVEKVKNKVTNIKNYGKYLELAKQLREAKDEGLKYRALKQDQETFIANFSGKKKRLQKDISEIENNINNLDPSQLIKELEEELNSYTYILKEKLHSEIENKQRVIRDLTQIANMKAITKEDILQMNNNIENLNSEIMNLTLERDNKDEANDDKLSIYRHQAANMTRKKSVTAEVLQKRREELAELEGELEEKRQKLKKKSGDEEIVSSGEMKKYVSKFRNKSFEYKKRKANLDNIKREIGILGRTLTILDRQWNDVKKEKEKNNEIIIETILKHSEKSKGYERPKTGKVKSRDINELKDFINDIKNEITEKNDKVKGLNNELLSIHEKINKIKKISQERDNNNDLLEINKFEGILQKIISEIDEESKNVERHDEYVNKSENNLLIPSLENEQKLIEEEFKVVTKELDDLRKQEHSIDQVEMWKGIQAIFDSKISSFEKHY</sequence>